<dbReference type="GO" id="GO:0051731">
    <property type="term" value="F:polynucleotide 5'-hydroxyl-kinase activity"/>
    <property type="evidence" value="ECO:0007669"/>
    <property type="project" value="InterPro"/>
</dbReference>
<dbReference type="GO" id="GO:0000448">
    <property type="term" value="P:cleavage in ITS2 between 5.8S rRNA and LSU-rRNA of tricistronic rRNA transcript (SSU-rRNA, 5.8S rRNA, LSU-rRNA)"/>
    <property type="evidence" value="ECO:0007669"/>
    <property type="project" value="TreeGrafter"/>
</dbReference>
<feature type="region of interest" description="Disordered" evidence="8">
    <location>
        <begin position="1"/>
        <end position="202"/>
    </location>
</feature>
<accession>A0A2X0LLV4</accession>
<keyword evidence="5" id="KW-0547">Nucleotide-binding</keyword>
<reference evidence="11" key="1">
    <citation type="submission" date="2016-10" db="EMBL/GenBank/DDBJ databases">
        <authorList>
            <person name="Jeantristanb JTB J.-T."/>
            <person name="Ricardo R."/>
        </authorList>
    </citation>
    <scope>NUCLEOTIDE SEQUENCE [LARGE SCALE GENOMIC DNA]</scope>
</reference>
<evidence type="ECO:0000256" key="7">
    <source>
        <dbReference type="ARBA" id="ARBA00022840"/>
    </source>
</evidence>
<evidence type="ECO:0000256" key="8">
    <source>
        <dbReference type="SAM" id="MobiDB-lite"/>
    </source>
</evidence>
<feature type="domain" description="Clp1 P-loop" evidence="9">
    <location>
        <begin position="482"/>
        <end position="579"/>
    </location>
</feature>
<feature type="region of interest" description="Disordered" evidence="8">
    <location>
        <begin position="324"/>
        <end position="347"/>
    </location>
</feature>
<evidence type="ECO:0000256" key="2">
    <source>
        <dbReference type="ARBA" id="ARBA00018706"/>
    </source>
</evidence>
<dbReference type="InterPro" id="IPR027417">
    <property type="entry name" value="P-loop_NTPase"/>
</dbReference>
<organism evidence="10 11">
    <name type="scientific">Microbotryum saponariae</name>
    <dbReference type="NCBI Taxonomy" id="289078"/>
    <lineage>
        <taxon>Eukaryota</taxon>
        <taxon>Fungi</taxon>
        <taxon>Dikarya</taxon>
        <taxon>Basidiomycota</taxon>
        <taxon>Pucciniomycotina</taxon>
        <taxon>Microbotryomycetes</taxon>
        <taxon>Microbotryales</taxon>
        <taxon>Microbotryaceae</taxon>
        <taxon>Microbotryum</taxon>
    </lineage>
</organism>
<protein>
    <recommendedName>
        <fullName evidence="3">Polynucleotide 5'-hydroxyl-kinase GRC3</fullName>
    </recommendedName>
    <alternativeName>
        <fullName evidence="2">Polynucleotide 5'-hydroxyl-kinase grc3</fullName>
    </alternativeName>
</protein>
<evidence type="ECO:0000313" key="11">
    <source>
        <dbReference type="Proteomes" id="UP000249723"/>
    </source>
</evidence>
<gene>
    <name evidence="10" type="ORF">BZ3500_MVSOF-1268-A1-R1_CHR4-2G07051</name>
</gene>
<name>A0A2X0LLV4_9BASI</name>
<keyword evidence="4" id="KW-0808">Transferase</keyword>
<comment type="similarity">
    <text evidence="1">Belongs to the Clp1 family. NOL9/GRC3 subfamily.</text>
</comment>
<dbReference type="InterPro" id="IPR032319">
    <property type="entry name" value="CLP1_P"/>
</dbReference>
<keyword evidence="6" id="KW-0418">Kinase</keyword>
<dbReference type="GO" id="GO:0005634">
    <property type="term" value="C:nucleus"/>
    <property type="evidence" value="ECO:0007669"/>
    <property type="project" value="TreeGrafter"/>
</dbReference>
<evidence type="ECO:0000256" key="6">
    <source>
        <dbReference type="ARBA" id="ARBA00022777"/>
    </source>
</evidence>
<dbReference type="PANTHER" id="PTHR12755">
    <property type="entry name" value="CLEAVAGE/POLYADENYLATION FACTOR IA SUBUNIT CLP1P"/>
    <property type="match status" value="1"/>
</dbReference>
<evidence type="ECO:0000256" key="4">
    <source>
        <dbReference type="ARBA" id="ARBA00022679"/>
    </source>
</evidence>
<feature type="compositionally biased region" description="Pro residues" evidence="8">
    <location>
        <begin position="330"/>
        <end position="340"/>
    </location>
</feature>
<sequence>MAATVVDSPSKRRRTDSTSDLSSSSTSTPVAAAPPMSAVAARRAAAQAQLDAAAAAATAAMEQPKASTSKLETSTDQSSGDDDDDDDSLPQVLSSDDDDTIGDNGQHSSSTKSARSFNGKVVPEKKKKIPKAKTATKSTRYFAAAASTSRSDDDGPAGDRGLAAKNDSKESTFVPFDPMDESADDATQNSANQVRAYRGKRRREKTSVSTCSILGHRYSELTRHRGPCVHSAFIDPLCTSSFAPELNVNVFRVSLTTEHTRADAEQALVFCLRADQMIVVHGVLMVTPIYGALAILNSSLPAPEPSSDTIDFSIAFSNSTHQPIFAPSSHPLPPMSPRPYPSRSRRPSSLLLPTGQTVDLSIFEAAFVVRDHHSGVEGIEPLLKLGGLGCAAGMWDVDHPQGPIKRTSECDGKTWKLVVEPTPSLTLIRSVDGWEATLAALGKHLDPASKRIPDAEDDDEDDEELAYAIPTPSPRLCLLVEGPKRVGKSTFSKLVLHQLLSRFMAVAYLDTDLGQPEFMPPGFVSLNIITSPQLGPNFTHLSVPMASYFIGQTSPANDPTSYLDAIHKLYQLYEHEVEYAFAEETRSTRRRGPQAQSSTSKEGTKVTDRIPLLINTHGWNKGLGLDLLSKLKMDIQPTHIFAFDRDQEDDSPTSMGAKGGPIVHRMKAAPPSPLDSKWSSSDLRVLQLISYFNAVFPSSTSDSSGSTFVASWDCVEPLVRRRPIVLDWTTSLSNITILGSEIDYDQVLYALNGSLVAIVEPDEVNDEDVTPNLSSNFPYDAHISNTYTRAHGLALVRSIDVPSKSLHLLTPIPRPQTDRIALVRGIELDIAVGLLMDPSTTGGVESGVTGVGWKDVPYLSVEGGQGGGRKKVRRNLMRRGQA</sequence>
<feature type="domain" description="Clp1 P-loop" evidence="9">
    <location>
        <begin position="609"/>
        <end position="693"/>
    </location>
</feature>
<feature type="region of interest" description="Disordered" evidence="8">
    <location>
        <begin position="583"/>
        <end position="604"/>
    </location>
</feature>
<feature type="compositionally biased region" description="Low complexity" evidence="8">
    <location>
        <begin position="18"/>
        <end position="61"/>
    </location>
</feature>
<dbReference type="InterPro" id="IPR045116">
    <property type="entry name" value="Clp1/Grc3"/>
</dbReference>
<dbReference type="Proteomes" id="UP000249723">
    <property type="component" value="Unassembled WGS sequence"/>
</dbReference>
<dbReference type="OrthoDB" id="2405412at2759"/>
<feature type="compositionally biased region" description="Acidic residues" evidence="8">
    <location>
        <begin position="79"/>
        <end position="88"/>
    </location>
</feature>
<evidence type="ECO:0000256" key="5">
    <source>
        <dbReference type="ARBA" id="ARBA00022741"/>
    </source>
</evidence>
<evidence type="ECO:0000313" key="10">
    <source>
        <dbReference type="EMBL" id="SCZ97193.1"/>
    </source>
</evidence>
<dbReference type="STRING" id="289078.A0A2X0LLV4"/>
<dbReference type="PANTHER" id="PTHR12755:SF3">
    <property type="entry name" value="POLYNUCLEOTIDE 5'-HYDROXYL-KINASE NOL9"/>
    <property type="match status" value="1"/>
</dbReference>
<keyword evidence="11" id="KW-1185">Reference proteome</keyword>
<dbReference type="GO" id="GO:0005524">
    <property type="term" value="F:ATP binding"/>
    <property type="evidence" value="ECO:0007669"/>
    <property type="project" value="UniProtKB-KW"/>
</dbReference>
<dbReference type="Gene3D" id="3.40.50.300">
    <property type="entry name" value="P-loop containing nucleotide triphosphate hydrolases"/>
    <property type="match status" value="1"/>
</dbReference>
<evidence type="ECO:0000259" key="9">
    <source>
        <dbReference type="Pfam" id="PF16575"/>
    </source>
</evidence>
<feature type="compositionally biased region" description="Polar residues" evidence="8">
    <location>
        <begin position="103"/>
        <end position="116"/>
    </location>
</feature>
<dbReference type="EMBL" id="FMWP01000092">
    <property type="protein sequence ID" value="SCZ97193.1"/>
    <property type="molecule type" value="Genomic_DNA"/>
</dbReference>
<feature type="compositionally biased region" description="Low complexity" evidence="8">
    <location>
        <begin position="132"/>
        <end position="149"/>
    </location>
</feature>
<evidence type="ECO:0000256" key="3">
    <source>
        <dbReference type="ARBA" id="ARBA00019824"/>
    </source>
</evidence>
<evidence type="ECO:0000256" key="1">
    <source>
        <dbReference type="ARBA" id="ARBA00011003"/>
    </source>
</evidence>
<dbReference type="Pfam" id="PF16575">
    <property type="entry name" value="CLP1_P"/>
    <property type="match status" value="2"/>
</dbReference>
<proteinExistence type="inferred from homology"/>
<dbReference type="AlphaFoldDB" id="A0A2X0LLV4"/>
<keyword evidence="7" id="KW-0067">ATP-binding</keyword>